<dbReference type="InterPro" id="IPR029016">
    <property type="entry name" value="GAF-like_dom_sf"/>
</dbReference>
<reference evidence="7" key="1">
    <citation type="submission" date="2017-01" db="EMBL/GenBank/DDBJ databases">
        <title>Genome Analysis of Deinococcus marmoris KOPRI26562.</title>
        <authorList>
            <person name="Kim J.H."/>
            <person name="Oh H.-M."/>
        </authorList>
    </citation>
    <scope>NUCLEOTIDE SEQUENCE [LARGE SCALE GENOMIC DNA]</scope>
    <source>
        <strain evidence="7">PAMC 26633</strain>
    </source>
</reference>
<feature type="domain" description="HTH iclR-type" evidence="4">
    <location>
        <begin position="16"/>
        <end position="78"/>
    </location>
</feature>
<dbReference type="InterPro" id="IPR014757">
    <property type="entry name" value="Tscrpt_reg_IclR_C"/>
</dbReference>
<dbReference type="AlphaFoldDB" id="A0A226X9G0"/>
<dbReference type="Gene3D" id="3.30.450.40">
    <property type="match status" value="1"/>
</dbReference>
<evidence type="ECO:0000313" key="6">
    <source>
        <dbReference type="EMBL" id="OXC80081.1"/>
    </source>
</evidence>
<dbReference type="FunFam" id="1.10.10.10:FF:000056">
    <property type="entry name" value="IclR family transcriptional regulator"/>
    <property type="match status" value="1"/>
</dbReference>
<dbReference type="OrthoDB" id="9807558at2"/>
<dbReference type="EMBL" id="MTHB01000024">
    <property type="protein sequence ID" value="OXC80081.1"/>
    <property type="molecule type" value="Genomic_DNA"/>
</dbReference>
<dbReference type="InterPro" id="IPR036390">
    <property type="entry name" value="WH_DNA-bd_sf"/>
</dbReference>
<dbReference type="InterPro" id="IPR036388">
    <property type="entry name" value="WH-like_DNA-bd_sf"/>
</dbReference>
<feature type="domain" description="IclR-ED" evidence="5">
    <location>
        <begin position="79"/>
        <end position="263"/>
    </location>
</feature>
<evidence type="ECO:0000313" key="7">
    <source>
        <dbReference type="Proteomes" id="UP000214720"/>
    </source>
</evidence>
<dbReference type="GO" id="GO:0003700">
    <property type="term" value="F:DNA-binding transcription factor activity"/>
    <property type="evidence" value="ECO:0007669"/>
    <property type="project" value="TreeGrafter"/>
</dbReference>
<proteinExistence type="predicted"/>
<dbReference type="Pfam" id="PF09339">
    <property type="entry name" value="HTH_IclR"/>
    <property type="match status" value="1"/>
</dbReference>
<keyword evidence="2" id="KW-0238">DNA-binding</keyword>
<dbReference type="RefSeq" id="WP_089159254.1">
    <property type="nucleotide sequence ID" value="NZ_MTHB01000024.1"/>
</dbReference>
<organism evidence="6 7">
    <name type="scientific">Caballeronia sordidicola</name>
    <name type="common">Burkholderia sordidicola</name>
    <dbReference type="NCBI Taxonomy" id="196367"/>
    <lineage>
        <taxon>Bacteria</taxon>
        <taxon>Pseudomonadati</taxon>
        <taxon>Pseudomonadota</taxon>
        <taxon>Betaproteobacteria</taxon>
        <taxon>Burkholderiales</taxon>
        <taxon>Burkholderiaceae</taxon>
        <taxon>Caballeronia</taxon>
    </lineage>
</organism>
<evidence type="ECO:0000256" key="1">
    <source>
        <dbReference type="ARBA" id="ARBA00023015"/>
    </source>
</evidence>
<dbReference type="PANTHER" id="PTHR30136">
    <property type="entry name" value="HELIX-TURN-HELIX TRANSCRIPTIONAL REGULATOR, ICLR FAMILY"/>
    <property type="match status" value="1"/>
</dbReference>
<dbReference type="GO" id="GO:0003677">
    <property type="term" value="F:DNA binding"/>
    <property type="evidence" value="ECO:0007669"/>
    <property type="project" value="UniProtKB-KW"/>
</dbReference>
<dbReference type="Gene3D" id="1.10.10.10">
    <property type="entry name" value="Winged helix-like DNA-binding domain superfamily/Winged helix DNA-binding domain"/>
    <property type="match status" value="1"/>
</dbReference>
<gene>
    <name evidence="6" type="ORF">BSU04_03465</name>
</gene>
<protein>
    <submittedName>
        <fullName evidence="6">Transcriptional regulator, IclR family</fullName>
    </submittedName>
</protein>
<evidence type="ECO:0000256" key="3">
    <source>
        <dbReference type="ARBA" id="ARBA00023163"/>
    </source>
</evidence>
<dbReference type="GO" id="GO:0045892">
    <property type="term" value="P:negative regulation of DNA-templated transcription"/>
    <property type="evidence" value="ECO:0007669"/>
    <property type="project" value="TreeGrafter"/>
</dbReference>
<dbReference type="InterPro" id="IPR050707">
    <property type="entry name" value="HTH_MetabolicPath_Reg"/>
</dbReference>
<dbReference type="Pfam" id="PF01614">
    <property type="entry name" value="IclR_C"/>
    <property type="match status" value="1"/>
</dbReference>
<comment type="caution">
    <text evidence="6">The sequence shown here is derived from an EMBL/GenBank/DDBJ whole genome shotgun (WGS) entry which is preliminary data.</text>
</comment>
<dbReference type="PANTHER" id="PTHR30136:SF35">
    <property type="entry name" value="HTH-TYPE TRANSCRIPTIONAL REGULATOR RV1719"/>
    <property type="match status" value="1"/>
</dbReference>
<dbReference type="SUPFAM" id="SSF46785">
    <property type="entry name" value="Winged helix' DNA-binding domain"/>
    <property type="match status" value="1"/>
</dbReference>
<keyword evidence="3" id="KW-0804">Transcription</keyword>
<dbReference type="SMART" id="SM00346">
    <property type="entry name" value="HTH_ICLR"/>
    <property type="match status" value="1"/>
</dbReference>
<evidence type="ECO:0000259" key="5">
    <source>
        <dbReference type="PROSITE" id="PS51078"/>
    </source>
</evidence>
<evidence type="ECO:0000259" key="4">
    <source>
        <dbReference type="PROSITE" id="PS51077"/>
    </source>
</evidence>
<sequence length="265" mass="28968">MNTEVITDKNHSIYFVPGLQRGLRLLEVVARSDKPLSVTEVAQRLELSRSSAFRLVYTLQFMGFLQPSSDQRTFQLGARVLNLGFSFLAKQDIIQIAKRDLESLRDATGISAHLAIRDSLEVLFLDCVQTRTGFLSNVNVGTRLPAYASPMGWLMLSELPNRELASLYKDVKFERLTEKTPSDLGELMQAIARASADGYVFSHGIVEQGGSSVTAPIFESSGSIVAAIDISGPESAFDGEKPEKTYVDAILNAASAISARLGYRG</sequence>
<keyword evidence="1" id="KW-0805">Transcription regulation</keyword>
<name>A0A226X9G0_CABSO</name>
<dbReference type="InterPro" id="IPR005471">
    <property type="entry name" value="Tscrpt_reg_IclR_N"/>
</dbReference>
<dbReference type="SUPFAM" id="SSF55781">
    <property type="entry name" value="GAF domain-like"/>
    <property type="match status" value="1"/>
</dbReference>
<dbReference type="Proteomes" id="UP000214720">
    <property type="component" value="Unassembled WGS sequence"/>
</dbReference>
<dbReference type="PROSITE" id="PS51077">
    <property type="entry name" value="HTH_ICLR"/>
    <property type="match status" value="1"/>
</dbReference>
<dbReference type="PROSITE" id="PS51078">
    <property type="entry name" value="ICLR_ED"/>
    <property type="match status" value="1"/>
</dbReference>
<accession>A0A226X9G0</accession>
<evidence type="ECO:0000256" key="2">
    <source>
        <dbReference type="ARBA" id="ARBA00023125"/>
    </source>
</evidence>